<organism evidence="4 5">
    <name type="scientific">Actinidia rufa</name>
    <dbReference type="NCBI Taxonomy" id="165716"/>
    <lineage>
        <taxon>Eukaryota</taxon>
        <taxon>Viridiplantae</taxon>
        <taxon>Streptophyta</taxon>
        <taxon>Embryophyta</taxon>
        <taxon>Tracheophyta</taxon>
        <taxon>Spermatophyta</taxon>
        <taxon>Magnoliopsida</taxon>
        <taxon>eudicotyledons</taxon>
        <taxon>Gunneridae</taxon>
        <taxon>Pentapetalae</taxon>
        <taxon>asterids</taxon>
        <taxon>Ericales</taxon>
        <taxon>Actinidiaceae</taxon>
        <taxon>Actinidia</taxon>
    </lineage>
</organism>
<evidence type="ECO:0000259" key="3">
    <source>
        <dbReference type="Pfam" id="PF04195"/>
    </source>
</evidence>
<comment type="caution">
    <text evidence="4">The sequence shown here is derived from an EMBL/GenBank/DDBJ whole genome shotgun (WGS) entry which is preliminary data.</text>
</comment>
<reference evidence="4 5" key="1">
    <citation type="submission" date="2019-07" db="EMBL/GenBank/DDBJ databases">
        <title>De Novo Assembly of kiwifruit Actinidia rufa.</title>
        <authorList>
            <person name="Sugita-Konishi S."/>
            <person name="Sato K."/>
            <person name="Mori E."/>
            <person name="Abe Y."/>
            <person name="Kisaki G."/>
            <person name="Hamano K."/>
            <person name="Suezawa K."/>
            <person name="Otani M."/>
            <person name="Fukuda T."/>
            <person name="Manabe T."/>
            <person name="Gomi K."/>
            <person name="Tabuchi M."/>
            <person name="Akimitsu K."/>
            <person name="Kataoka I."/>
        </authorList>
    </citation>
    <scope>NUCLEOTIDE SEQUENCE [LARGE SCALE GENOMIC DNA]</scope>
    <source>
        <strain evidence="5">cv. Fuchu</strain>
    </source>
</reference>
<dbReference type="AlphaFoldDB" id="A0A7J0H5Y9"/>
<gene>
    <name evidence="4" type="ORF">Acr_27g0002450</name>
</gene>
<dbReference type="InterPro" id="IPR007321">
    <property type="entry name" value="Transposase_28"/>
</dbReference>
<keyword evidence="5" id="KW-1185">Reference proteome</keyword>
<feature type="region of interest" description="Disordered" evidence="2">
    <location>
        <begin position="532"/>
        <end position="567"/>
    </location>
</feature>
<keyword evidence="1" id="KW-0175">Coiled coil</keyword>
<protein>
    <recommendedName>
        <fullName evidence="3">Transposase (putative) gypsy type domain-containing protein</fullName>
    </recommendedName>
</protein>
<evidence type="ECO:0000256" key="2">
    <source>
        <dbReference type="SAM" id="MobiDB-lite"/>
    </source>
</evidence>
<accession>A0A7J0H5Y9</accession>
<dbReference type="EMBL" id="BJWL01000027">
    <property type="protein sequence ID" value="GFZ18506.1"/>
    <property type="molecule type" value="Genomic_DNA"/>
</dbReference>
<dbReference type="Pfam" id="PF04195">
    <property type="entry name" value="Transposase_28"/>
    <property type="match status" value="1"/>
</dbReference>
<feature type="domain" description="Transposase (putative) gypsy type" evidence="3">
    <location>
        <begin position="48"/>
        <end position="111"/>
    </location>
</feature>
<evidence type="ECO:0000256" key="1">
    <source>
        <dbReference type="SAM" id="Coils"/>
    </source>
</evidence>
<sequence length="567" mass="63074">MSFGECTVNVGDVVEMESYGDRVTSIQIRLPEVYETIVSTRLGEVAFYEAALHAGLCIPIHPTIRRILHFYNIYPAQLDPNAWCSVVYAVVLWQFYKFALFLTEFKNLFSLFKNPKIDFGWLYFKARLKKTLLGAIPATSRGRRKNSSSSRGMTRSSPQVYLGKLGFKGSRKHGTPQILDSLEQGQTYLIKDLLSSRSFLKSFAFDFRKMASSSGDNAKDKSVGDATHIAGDEGTIRKGMRKSLPHLPDLTLLRLLGGKVRPLIPSLELTMSKKISLKKFAQIAEDSKSVTPAENGIVIDEKCPWNEMLYISPSKKGKHAADAKKKGPMSPLEDKKKGSSVKAPAKSKVTSSRAASRRVTPVLALREGTSANSNAILGLNISMLENLIVLEKLLKGGSHLLTGKREMREEAMTQQALDALVGSEITRLQKPPIELERQVAKLEAREQQVVEEIKKTNEDHNAAVARLKKEVAELKEKSILTKKSAIEEYKSSDDFQKVVEQAAFKYFGEGFDLCKKQIGSLHLDIDIQDMGIDAELAEEGEEDEEEQGEEKEEKSTEKGEPDNSVAP</sequence>
<dbReference type="OrthoDB" id="687305at2759"/>
<feature type="compositionally biased region" description="Basic and acidic residues" evidence="2">
    <location>
        <begin position="551"/>
        <end position="561"/>
    </location>
</feature>
<evidence type="ECO:0000313" key="4">
    <source>
        <dbReference type="EMBL" id="GFZ18506.1"/>
    </source>
</evidence>
<proteinExistence type="predicted"/>
<name>A0A7J0H5Y9_9ERIC</name>
<feature type="compositionally biased region" description="Acidic residues" evidence="2">
    <location>
        <begin position="535"/>
        <end position="550"/>
    </location>
</feature>
<evidence type="ECO:0000313" key="5">
    <source>
        <dbReference type="Proteomes" id="UP000585474"/>
    </source>
</evidence>
<dbReference type="Proteomes" id="UP000585474">
    <property type="component" value="Unassembled WGS sequence"/>
</dbReference>
<feature type="region of interest" description="Disordered" evidence="2">
    <location>
        <begin position="316"/>
        <end position="354"/>
    </location>
</feature>
<feature type="coiled-coil region" evidence="1">
    <location>
        <begin position="439"/>
        <end position="477"/>
    </location>
</feature>